<comment type="caution">
    <text evidence="1">The sequence shown here is derived from an EMBL/GenBank/DDBJ whole genome shotgun (WGS) entry which is preliminary data.</text>
</comment>
<dbReference type="AlphaFoldDB" id="A0A5B7HLG5"/>
<evidence type="ECO:0000313" key="1">
    <source>
        <dbReference type="EMBL" id="MPC73280.1"/>
    </source>
</evidence>
<keyword evidence="2" id="KW-1185">Reference proteome</keyword>
<dbReference type="EMBL" id="VSRR010036476">
    <property type="protein sequence ID" value="MPC73280.1"/>
    <property type="molecule type" value="Genomic_DNA"/>
</dbReference>
<protein>
    <submittedName>
        <fullName evidence="1">Uncharacterized protein</fullName>
    </submittedName>
</protein>
<evidence type="ECO:0000313" key="2">
    <source>
        <dbReference type="Proteomes" id="UP000324222"/>
    </source>
</evidence>
<accession>A0A5B7HLG5</accession>
<reference evidence="1 2" key="1">
    <citation type="submission" date="2019-05" db="EMBL/GenBank/DDBJ databases">
        <title>Another draft genome of Portunus trituberculatus and its Hox gene families provides insights of decapod evolution.</title>
        <authorList>
            <person name="Jeong J.-H."/>
            <person name="Song I."/>
            <person name="Kim S."/>
            <person name="Choi T."/>
            <person name="Kim D."/>
            <person name="Ryu S."/>
            <person name="Kim W."/>
        </authorList>
    </citation>
    <scope>NUCLEOTIDE SEQUENCE [LARGE SCALE GENOMIC DNA]</scope>
    <source>
        <tissue evidence="1">Muscle</tissue>
    </source>
</reference>
<organism evidence="1 2">
    <name type="scientific">Portunus trituberculatus</name>
    <name type="common">Swimming crab</name>
    <name type="synonym">Neptunus trituberculatus</name>
    <dbReference type="NCBI Taxonomy" id="210409"/>
    <lineage>
        <taxon>Eukaryota</taxon>
        <taxon>Metazoa</taxon>
        <taxon>Ecdysozoa</taxon>
        <taxon>Arthropoda</taxon>
        <taxon>Crustacea</taxon>
        <taxon>Multicrustacea</taxon>
        <taxon>Malacostraca</taxon>
        <taxon>Eumalacostraca</taxon>
        <taxon>Eucarida</taxon>
        <taxon>Decapoda</taxon>
        <taxon>Pleocyemata</taxon>
        <taxon>Brachyura</taxon>
        <taxon>Eubrachyura</taxon>
        <taxon>Portunoidea</taxon>
        <taxon>Portunidae</taxon>
        <taxon>Portuninae</taxon>
        <taxon>Portunus</taxon>
    </lineage>
</organism>
<proteinExistence type="predicted"/>
<sequence>MFSSCCRLVAWPPPSAGAGDALDEGGKAAGEDTGVATPRVELGLVCGDMLRGMGDIWGRGDA</sequence>
<name>A0A5B7HLG5_PORTR</name>
<dbReference type="Proteomes" id="UP000324222">
    <property type="component" value="Unassembled WGS sequence"/>
</dbReference>
<gene>
    <name evidence="1" type="ORF">E2C01_067603</name>
</gene>